<gene>
    <name evidence="1" type="ORF">U27_01195</name>
</gene>
<reference evidence="1" key="1">
    <citation type="journal article" date="2015" name="PeerJ">
        <title>First genomic representation of candidate bacterial phylum KSB3 points to enhanced environmental sensing as a trigger of wastewater bulking.</title>
        <authorList>
            <person name="Sekiguchi Y."/>
            <person name="Ohashi A."/>
            <person name="Parks D.H."/>
            <person name="Yamauchi T."/>
            <person name="Tyson G.W."/>
            <person name="Hugenholtz P."/>
        </authorList>
    </citation>
    <scope>NUCLEOTIDE SEQUENCE [LARGE SCALE GENOMIC DNA]</scope>
</reference>
<evidence type="ECO:0000313" key="1">
    <source>
        <dbReference type="EMBL" id="GAK61295.1"/>
    </source>
</evidence>
<proteinExistence type="predicted"/>
<keyword evidence="2" id="KW-1185">Reference proteome</keyword>
<dbReference type="EMBL" id="DF820478">
    <property type="protein sequence ID" value="GAK61295.1"/>
    <property type="molecule type" value="Genomic_DNA"/>
</dbReference>
<organism evidence="1">
    <name type="scientific">Vecturithrix granuli</name>
    <dbReference type="NCBI Taxonomy" id="1499967"/>
    <lineage>
        <taxon>Bacteria</taxon>
        <taxon>Candidatus Moduliflexota</taxon>
        <taxon>Candidatus Vecturitrichia</taxon>
        <taxon>Candidatus Vecturitrichales</taxon>
        <taxon>Candidatus Vecturitrichaceae</taxon>
        <taxon>Candidatus Vecturithrix</taxon>
    </lineage>
</organism>
<accession>A0A081C9P0</accession>
<sequence>MKRIKKWNGFEKEIRRILQFVVVLDIILTTIV</sequence>
<evidence type="ECO:0000313" key="2">
    <source>
        <dbReference type="Proteomes" id="UP000030661"/>
    </source>
</evidence>
<dbReference type="AlphaFoldDB" id="A0A081C9P0"/>
<dbReference type="HOGENOM" id="CLU_3388174_0_0_0"/>
<name>A0A081C9P0_VECG1</name>
<protein>
    <submittedName>
        <fullName evidence="1">Uncharacterized protein</fullName>
    </submittedName>
</protein>
<dbReference type="Proteomes" id="UP000030661">
    <property type="component" value="Unassembled WGS sequence"/>
</dbReference>